<name>A0C1M0_PARTE</name>
<dbReference type="EMBL" id="CT868033">
    <property type="protein sequence ID" value="CAK64687.1"/>
    <property type="molecule type" value="Genomic_DNA"/>
</dbReference>
<dbReference type="InParanoid" id="A0C1M0"/>
<keyword evidence="3" id="KW-1185">Reference proteome</keyword>
<accession>A0C1M0</accession>
<dbReference type="Proteomes" id="UP000000600">
    <property type="component" value="Unassembled WGS sequence"/>
</dbReference>
<dbReference type="RefSeq" id="XP_001432084.1">
    <property type="nucleotide sequence ID" value="XM_001432047.1"/>
</dbReference>
<dbReference type="OrthoDB" id="17560at2759"/>
<reference evidence="2 3" key="1">
    <citation type="journal article" date="2006" name="Nature">
        <title>Global trends of whole-genome duplications revealed by the ciliate Paramecium tetraurelia.</title>
        <authorList>
            <consortium name="Genoscope"/>
            <person name="Aury J.-M."/>
            <person name="Jaillon O."/>
            <person name="Duret L."/>
            <person name="Noel B."/>
            <person name="Jubin C."/>
            <person name="Porcel B.M."/>
            <person name="Segurens B."/>
            <person name="Daubin V."/>
            <person name="Anthouard V."/>
            <person name="Aiach N."/>
            <person name="Arnaiz O."/>
            <person name="Billaut A."/>
            <person name="Beisson J."/>
            <person name="Blanc I."/>
            <person name="Bouhouche K."/>
            <person name="Camara F."/>
            <person name="Duharcourt S."/>
            <person name="Guigo R."/>
            <person name="Gogendeau D."/>
            <person name="Katinka M."/>
            <person name="Keller A.-M."/>
            <person name="Kissmehl R."/>
            <person name="Klotz C."/>
            <person name="Koll F."/>
            <person name="Le Moue A."/>
            <person name="Lepere C."/>
            <person name="Malinsky S."/>
            <person name="Nowacki M."/>
            <person name="Nowak J.K."/>
            <person name="Plattner H."/>
            <person name="Poulain J."/>
            <person name="Ruiz F."/>
            <person name="Serrano V."/>
            <person name="Zagulski M."/>
            <person name="Dessen P."/>
            <person name="Betermier M."/>
            <person name="Weissenbach J."/>
            <person name="Scarpelli C."/>
            <person name="Schachter V."/>
            <person name="Sperling L."/>
            <person name="Meyer E."/>
            <person name="Cohen J."/>
            <person name="Wincker P."/>
        </authorList>
    </citation>
    <scope>NUCLEOTIDE SEQUENCE [LARGE SCALE GENOMIC DNA]</scope>
    <source>
        <strain evidence="2 3">Stock d4-2</strain>
    </source>
</reference>
<sequence length="245" mass="27035">MQVDQPLHTPAKKNCTFKVDGRPDGEGYLNKNDSTYGIIVIQEWWGLNESMVKTTDKLAQKGFQCISPDIYRGKVAQNREEAGHLLSGLDWEGAVRDIEGAAKHLKELGCTKVGVTGFCMGGALAIASISFSNSIDASAPFYGVCDLNTFKLDNIQGPIYGHFGEKDEMKGFSSPDDGQRLVDAGKKAGKDVTVKIWPGVGHAFMNQDRPEAYNVETAQQALDEVTAWFRKSHYLFINLFYTKVN</sequence>
<dbReference type="PANTHER" id="PTHR46623:SF6">
    <property type="entry name" value="ALPHA_BETA-HYDROLASES SUPERFAMILY PROTEIN"/>
    <property type="match status" value="1"/>
</dbReference>
<evidence type="ECO:0000259" key="1">
    <source>
        <dbReference type="Pfam" id="PF01738"/>
    </source>
</evidence>
<dbReference type="GO" id="GO:0016787">
    <property type="term" value="F:hydrolase activity"/>
    <property type="evidence" value="ECO:0007669"/>
    <property type="project" value="InterPro"/>
</dbReference>
<evidence type="ECO:0000313" key="2">
    <source>
        <dbReference type="EMBL" id="CAK64687.1"/>
    </source>
</evidence>
<dbReference type="KEGG" id="ptm:GSPATT00034164001"/>
<dbReference type="InterPro" id="IPR029058">
    <property type="entry name" value="AB_hydrolase_fold"/>
</dbReference>
<dbReference type="PANTHER" id="PTHR46623">
    <property type="entry name" value="CARBOXYMETHYLENEBUTENOLIDASE-RELATED"/>
    <property type="match status" value="1"/>
</dbReference>
<dbReference type="AlphaFoldDB" id="A0C1M0"/>
<dbReference type="InterPro" id="IPR051049">
    <property type="entry name" value="Dienelactone_hydrolase-like"/>
</dbReference>
<dbReference type="OMA" id="FFAAIEW"/>
<proteinExistence type="predicted"/>
<dbReference type="Pfam" id="PF01738">
    <property type="entry name" value="DLH"/>
    <property type="match status" value="1"/>
</dbReference>
<feature type="domain" description="Dienelactone hydrolase" evidence="1">
    <location>
        <begin position="30"/>
        <end position="231"/>
    </location>
</feature>
<dbReference type="GeneID" id="5017869"/>
<dbReference type="STRING" id="5888.A0C1M0"/>
<dbReference type="Gene3D" id="3.40.50.1820">
    <property type="entry name" value="alpha/beta hydrolase"/>
    <property type="match status" value="1"/>
</dbReference>
<evidence type="ECO:0000313" key="3">
    <source>
        <dbReference type="Proteomes" id="UP000000600"/>
    </source>
</evidence>
<organism evidence="2 3">
    <name type="scientific">Paramecium tetraurelia</name>
    <dbReference type="NCBI Taxonomy" id="5888"/>
    <lineage>
        <taxon>Eukaryota</taxon>
        <taxon>Sar</taxon>
        <taxon>Alveolata</taxon>
        <taxon>Ciliophora</taxon>
        <taxon>Intramacronucleata</taxon>
        <taxon>Oligohymenophorea</taxon>
        <taxon>Peniculida</taxon>
        <taxon>Parameciidae</taxon>
        <taxon>Paramecium</taxon>
    </lineage>
</organism>
<dbReference type="InterPro" id="IPR002925">
    <property type="entry name" value="Dienelactn_hydro"/>
</dbReference>
<dbReference type="eggNOG" id="KOG3043">
    <property type="taxonomic scope" value="Eukaryota"/>
</dbReference>
<protein>
    <recommendedName>
        <fullName evidence="1">Dienelactone hydrolase domain-containing protein</fullName>
    </recommendedName>
</protein>
<dbReference type="SUPFAM" id="SSF53474">
    <property type="entry name" value="alpha/beta-Hydrolases"/>
    <property type="match status" value="1"/>
</dbReference>
<dbReference type="HOGENOM" id="CLU_054590_7_2_1"/>
<gene>
    <name evidence="2" type="ORF">GSPATT00034164001</name>
</gene>